<evidence type="ECO:0008006" key="4">
    <source>
        <dbReference type="Google" id="ProtNLM"/>
    </source>
</evidence>
<gene>
    <name evidence="2" type="ORF">CMEL01_08876</name>
</gene>
<dbReference type="Proteomes" id="UP001239795">
    <property type="component" value="Unassembled WGS sequence"/>
</dbReference>
<dbReference type="CDD" id="cd16841">
    <property type="entry name" value="RraA_family"/>
    <property type="match status" value="1"/>
</dbReference>
<evidence type="ECO:0000313" key="3">
    <source>
        <dbReference type="Proteomes" id="UP001239795"/>
    </source>
</evidence>
<organism evidence="2 3">
    <name type="scientific">Colletotrichum melonis</name>
    <dbReference type="NCBI Taxonomy" id="1209925"/>
    <lineage>
        <taxon>Eukaryota</taxon>
        <taxon>Fungi</taxon>
        <taxon>Dikarya</taxon>
        <taxon>Ascomycota</taxon>
        <taxon>Pezizomycotina</taxon>
        <taxon>Sordariomycetes</taxon>
        <taxon>Hypocreomycetidae</taxon>
        <taxon>Glomerellales</taxon>
        <taxon>Glomerellaceae</taxon>
        <taxon>Colletotrichum</taxon>
        <taxon>Colletotrichum acutatum species complex</taxon>
    </lineage>
</organism>
<dbReference type="Pfam" id="PF03737">
    <property type="entry name" value="RraA-like"/>
    <property type="match status" value="1"/>
</dbReference>
<dbReference type="GO" id="GO:0008948">
    <property type="term" value="F:oxaloacetate decarboxylase activity"/>
    <property type="evidence" value="ECO:0007669"/>
    <property type="project" value="TreeGrafter"/>
</dbReference>
<dbReference type="GO" id="GO:0047443">
    <property type="term" value="F:4-hydroxy-4-methyl-2-oxoglutarate aldolase activity"/>
    <property type="evidence" value="ECO:0007669"/>
    <property type="project" value="TreeGrafter"/>
</dbReference>
<dbReference type="EMBL" id="MLGG01000068">
    <property type="protein sequence ID" value="KAK1449561.1"/>
    <property type="molecule type" value="Genomic_DNA"/>
</dbReference>
<name>A0AAI9U0U0_9PEZI</name>
<keyword evidence="1" id="KW-0479">Metal-binding</keyword>
<evidence type="ECO:0000313" key="2">
    <source>
        <dbReference type="EMBL" id="KAK1449561.1"/>
    </source>
</evidence>
<dbReference type="PANTHER" id="PTHR33254:SF28">
    <property type="entry name" value="4-HYDROXY-4-METHYL-2-OXOGLUTARATE ALDOLASE"/>
    <property type="match status" value="1"/>
</dbReference>
<comment type="caution">
    <text evidence="2">The sequence shown here is derived from an EMBL/GenBank/DDBJ whole genome shotgun (WGS) entry which is preliminary data.</text>
</comment>
<comment type="cofactor">
    <cofactor evidence="1">
        <name>Mg(2+)</name>
        <dbReference type="ChEBI" id="CHEBI:18420"/>
    </cofactor>
</comment>
<dbReference type="PANTHER" id="PTHR33254">
    <property type="entry name" value="4-HYDROXY-4-METHYL-2-OXOGLUTARATE ALDOLASE 3-RELATED"/>
    <property type="match status" value="1"/>
</dbReference>
<keyword evidence="1" id="KW-0460">Magnesium</keyword>
<protein>
    <recommendedName>
        <fullName evidence="4">DlpA domain-containing protein</fullName>
    </recommendedName>
</protein>
<keyword evidence="3" id="KW-1185">Reference proteome</keyword>
<dbReference type="InterPro" id="IPR005493">
    <property type="entry name" value="RraA/RraA-like"/>
</dbReference>
<feature type="binding site" evidence="1">
    <location>
        <position position="122"/>
    </location>
    <ligand>
        <name>Mg(2+)</name>
        <dbReference type="ChEBI" id="CHEBI:18420"/>
    </ligand>
</feature>
<proteinExistence type="predicted"/>
<dbReference type="GO" id="GO:0046872">
    <property type="term" value="F:metal ion binding"/>
    <property type="evidence" value="ECO:0007669"/>
    <property type="project" value="UniProtKB-KW"/>
</dbReference>
<evidence type="ECO:0000256" key="1">
    <source>
        <dbReference type="PIRSR" id="PIRSR605493-1"/>
    </source>
</evidence>
<accession>A0AAI9U0U0</accession>
<dbReference type="AlphaFoldDB" id="A0AAI9U0U0"/>
<sequence>MTSRLDVVKRLSNWSSCDISDGLSKLGCVDGGFLEGLVLYSPEYQAGKTKIVGPVFTVKFAPKSDSSAPKVKGNYIDQIPKDSVVFISQPAPHVNACYGGLMSLRAQILGAKGVVIDGHLRDLQEHRDLGFPLFARGTGTTAGGAVCFPSEINVDVKLQSAKQDATISPGGYIVADLDGVVFLPGDLAEQVLEKIPGLATADDRCAEAIRGGMSVQEAFATFRGK</sequence>
<feature type="binding site" evidence="1">
    <location>
        <position position="121"/>
    </location>
    <ligand>
        <name>substrate</name>
    </ligand>
</feature>
<feature type="binding site" evidence="1">
    <location>
        <begin position="99"/>
        <end position="102"/>
    </location>
    <ligand>
        <name>substrate</name>
    </ligand>
</feature>
<dbReference type="InterPro" id="IPR036704">
    <property type="entry name" value="RraA/RraA-like_sf"/>
</dbReference>
<dbReference type="Gene3D" id="3.50.30.40">
    <property type="entry name" value="Ribonuclease E inhibitor RraA/RraA-like"/>
    <property type="match status" value="1"/>
</dbReference>
<reference evidence="2 3" key="1">
    <citation type="submission" date="2016-10" db="EMBL/GenBank/DDBJ databases">
        <title>The genome sequence of Colletotrichum fioriniae PJ7.</title>
        <authorList>
            <person name="Baroncelli R."/>
        </authorList>
    </citation>
    <scope>NUCLEOTIDE SEQUENCE [LARGE SCALE GENOMIC DNA]</scope>
    <source>
        <strain evidence="2">Col 31</strain>
    </source>
</reference>
<dbReference type="SUPFAM" id="SSF89562">
    <property type="entry name" value="RraA-like"/>
    <property type="match status" value="1"/>
</dbReference>